<dbReference type="Proteomes" id="UP000232722">
    <property type="component" value="Unassembled WGS sequence"/>
</dbReference>
<dbReference type="AlphaFoldDB" id="A0A2N0NT45"/>
<accession>A0A2N0NT45</accession>
<protein>
    <submittedName>
        <fullName evidence="1">Uncharacterized protein</fullName>
    </submittedName>
</protein>
<name>A0A2N0NT45_9GLOM</name>
<comment type="caution">
    <text evidence="1">The sequence shown here is derived from an EMBL/GenBank/DDBJ whole genome shotgun (WGS) entry which is preliminary data.</text>
</comment>
<reference evidence="1 2" key="2">
    <citation type="submission" date="2017-09" db="EMBL/GenBank/DDBJ databases">
        <title>Extensive intraspecific genome diversity in a model arbuscular mycorrhizal fungus.</title>
        <authorList>
            <person name="Chen E.C."/>
            <person name="Morin E."/>
            <person name="Beaudet D."/>
            <person name="Noel J."/>
            <person name="Ndikumana S."/>
            <person name="Charron P."/>
            <person name="St-Onge C."/>
            <person name="Giorgi J."/>
            <person name="Grigoriev I.V."/>
            <person name="Roux C."/>
            <person name="Martin F.M."/>
            <person name="Corradi N."/>
        </authorList>
    </citation>
    <scope>NUCLEOTIDE SEQUENCE [LARGE SCALE GENOMIC DNA]</scope>
    <source>
        <strain evidence="1 2">A5</strain>
    </source>
</reference>
<evidence type="ECO:0000313" key="1">
    <source>
        <dbReference type="EMBL" id="PKB97744.1"/>
    </source>
</evidence>
<organism evidence="1 2">
    <name type="scientific">Rhizophagus irregularis</name>
    <dbReference type="NCBI Taxonomy" id="588596"/>
    <lineage>
        <taxon>Eukaryota</taxon>
        <taxon>Fungi</taxon>
        <taxon>Fungi incertae sedis</taxon>
        <taxon>Mucoromycota</taxon>
        <taxon>Glomeromycotina</taxon>
        <taxon>Glomeromycetes</taxon>
        <taxon>Glomerales</taxon>
        <taxon>Glomeraceae</taxon>
        <taxon>Rhizophagus</taxon>
    </lineage>
</organism>
<dbReference type="EMBL" id="LLXJ01003007">
    <property type="protein sequence ID" value="PKB97744.1"/>
    <property type="molecule type" value="Genomic_DNA"/>
</dbReference>
<evidence type="ECO:0000313" key="2">
    <source>
        <dbReference type="Proteomes" id="UP000232722"/>
    </source>
</evidence>
<proteinExistence type="predicted"/>
<gene>
    <name evidence="1" type="ORF">RhiirA5_506490</name>
</gene>
<sequence length="63" mass="7153">MGRYTKMRGKIKEACFLTTPGICGLLWTSVFLGNFRRKNFLNGAAKFSTQTEYKRSNGKLAED</sequence>
<reference evidence="1 2" key="1">
    <citation type="submission" date="2016-04" db="EMBL/GenBank/DDBJ databases">
        <title>Genome analyses suggest a sexual origin of heterokaryosis in a supposedly ancient asexual fungus.</title>
        <authorList>
            <person name="Ropars J."/>
            <person name="Sedzielewska K."/>
            <person name="Noel J."/>
            <person name="Charron P."/>
            <person name="Farinelli L."/>
            <person name="Marton T."/>
            <person name="Kruger M."/>
            <person name="Pelin A."/>
            <person name="Brachmann A."/>
            <person name="Corradi N."/>
        </authorList>
    </citation>
    <scope>NUCLEOTIDE SEQUENCE [LARGE SCALE GENOMIC DNA]</scope>
    <source>
        <strain evidence="1 2">A5</strain>
    </source>
</reference>